<keyword evidence="1" id="KW-0805">Transcription regulation</keyword>
<evidence type="ECO:0000313" key="6">
    <source>
        <dbReference type="EMBL" id="OAT79918.1"/>
    </source>
</evidence>
<dbReference type="CDD" id="cd06171">
    <property type="entry name" value="Sigma70_r4"/>
    <property type="match status" value="1"/>
</dbReference>
<dbReference type="GO" id="GO:0006352">
    <property type="term" value="P:DNA-templated transcription initiation"/>
    <property type="evidence" value="ECO:0007669"/>
    <property type="project" value="InterPro"/>
</dbReference>
<keyword evidence="3" id="KW-0238">DNA-binding</keyword>
<dbReference type="InterPro" id="IPR013324">
    <property type="entry name" value="RNA_pol_sigma_r3/r4-like"/>
</dbReference>
<evidence type="ECO:0000313" key="7">
    <source>
        <dbReference type="Proteomes" id="UP000078532"/>
    </source>
</evidence>
<dbReference type="InterPro" id="IPR014284">
    <property type="entry name" value="RNA_pol_sigma-70_dom"/>
</dbReference>
<accession>A0A1B7LBR0</accession>
<feature type="domain" description="RNA polymerase sigma-70" evidence="5">
    <location>
        <begin position="215"/>
        <end position="241"/>
    </location>
</feature>
<keyword evidence="6" id="KW-0969">Cilium</keyword>
<dbReference type="Gene3D" id="1.20.140.160">
    <property type="match status" value="1"/>
</dbReference>
<dbReference type="AlphaFoldDB" id="A0A1B7LBR0"/>
<dbReference type="GO" id="GO:0003677">
    <property type="term" value="F:DNA binding"/>
    <property type="evidence" value="ECO:0007669"/>
    <property type="project" value="UniProtKB-KW"/>
</dbReference>
<keyword evidence="2" id="KW-0731">Sigma factor</keyword>
<evidence type="ECO:0000256" key="4">
    <source>
        <dbReference type="ARBA" id="ARBA00023163"/>
    </source>
</evidence>
<reference evidence="6 7" key="1">
    <citation type="submission" date="2016-04" db="EMBL/GenBank/DDBJ databases">
        <authorList>
            <person name="Evans L.H."/>
            <person name="Alamgir A."/>
            <person name="Owens N."/>
            <person name="Weber N.D."/>
            <person name="Virtaneva K."/>
            <person name="Barbian K."/>
            <person name="Babar A."/>
            <person name="Rosenke K."/>
        </authorList>
    </citation>
    <scope>NUCLEOTIDE SEQUENCE [LARGE SCALE GENOMIC DNA]</scope>
    <source>
        <strain evidence="6 7">LMa1</strain>
    </source>
</reference>
<proteinExistence type="predicted"/>
<dbReference type="Pfam" id="PF04542">
    <property type="entry name" value="Sigma70_r2"/>
    <property type="match status" value="1"/>
</dbReference>
<dbReference type="EMBL" id="LYVF01000188">
    <property type="protein sequence ID" value="OAT79918.1"/>
    <property type="molecule type" value="Genomic_DNA"/>
</dbReference>
<dbReference type="STRING" id="1838280.A6M21_14505"/>
<dbReference type="NCBIfam" id="TIGR02937">
    <property type="entry name" value="sigma70-ECF"/>
    <property type="match status" value="1"/>
</dbReference>
<dbReference type="PIRSF" id="PIRSF000770">
    <property type="entry name" value="RNA_pol_sigma-SigE/K"/>
    <property type="match status" value="1"/>
</dbReference>
<dbReference type="PRINTS" id="PR00046">
    <property type="entry name" value="SIGMA70FCT"/>
</dbReference>
<dbReference type="InterPro" id="IPR012845">
    <property type="entry name" value="RNA_pol_sigma_FliA_WhiG"/>
</dbReference>
<dbReference type="Proteomes" id="UP000078532">
    <property type="component" value="Unassembled WGS sequence"/>
</dbReference>
<evidence type="ECO:0000256" key="2">
    <source>
        <dbReference type="ARBA" id="ARBA00023082"/>
    </source>
</evidence>
<dbReference type="RefSeq" id="WP_066670581.1">
    <property type="nucleotide sequence ID" value="NZ_LYVF01000188.1"/>
</dbReference>
<organism evidence="6 7">
    <name type="scientific">Desulfotomaculum copahuensis</name>
    <dbReference type="NCBI Taxonomy" id="1838280"/>
    <lineage>
        <taxon>Bacteria</taxon>
        <taxon>Bacillati</taxon>
        <taxon>Bacillota</taxon>
        <taxon>Clostridia</taxon>
        <taxon>Eubacteriales</taxon>
        <taxon>Desulfotomaculaceae</taxon>
        <taxon>Desulfotomaculum</taxon>
    </lineage>
</organism>
<protein>
    <submittedName>
        <fullName evidence="6">Flagellar biosynthesis protein FliA</fullName>
    </submittedName>
</protein>
<evidence type="ECO:0000256" key="3">
    <source>
        <dbReference type="ARBA" id="ARBA00023125"/>
    </source>
</evidence>
<dbReference type="Gene3D" id="1.10.1740.10">
    <property type="match status" value="1"/>
</dbReference>
<dbReference type="InterPro" id="IPR000943">
    <property type="entry name" value="RNA_pol_sigma70"/>
</dbReference>
<gene>
    <name evidence="6" type="ORF">A6M21_14505</name>
</gene>
<dbReference type="OrthoDB" id="9799825at2"/>
<dbReference type="NCBIfam" id="TIGR02479">
    <property type="entry name" value="FliA_WhiG"/>
    <property type="match status" value="1"/>
</dbReference>
<evidence type="ECO:0000259" key="5">
    <source>
        <dbReference type="PROSITE" id="PS00716"/>
    </source>
</evidence>
<evidence type="ECO:0000256" key="1">
    <source>
        <dbReference type="ARBA" id="ARBA00023015"/>
    </source>
</evidence>
<dbReference type="InterPro" id="IPR013325">
    <property type="entry name" value="RNA_pol_sigma_r2"/>
</dbReference>
<dbReference type="InterPro" id="IPR007630">
    <property type="entry name" value="RNA_pol_sigma70_r4"/>
</dbReference>
<dbReference type="SUPFAM" id="SSF88659">
    <property type="entry name" value="Sigma3 and sigma4 domains of RNA polymerase sigma factors"/>
    <property type="match status" value="2"/>
</dbReference>
<dbReference type="GO" id="GO:0016987">
    <property type="term" value="F:sigma factor activity"/>
    <property type="evidence" value="ECO:0007669"/>
    <property type="project" value="UniProtKB-KW"/>
</dbReference>
<comment type="caution">
    <text evidence="6">The sequence shown here is derived from an EMBL/GenBank/DDBJ whole genome shotgun (WGS) entry which is preliminary data.</text>
</comment>
<keyword evidence="6" id="KW-0282">Flagellum</keyword>
<keyword evidence="4" id="KW-0804">Transcription</keyword>
<dbReference type="SUPFAM" id="SSF88946">
    <property type="entry name" value="Sigma2 domain of RNA polymerase sigma factors"/>
    <property type="match status" value="1"/>
</dbReference>
<dbReference type="PROSITE" id="PS00716">
    <property type="entry name" value="SIGMA70_2"/>
    <property type="match status" value="1"/>
</dbReference>
<dbReference type="PANTHER" id="PTHR30385:SF7">
    <property type="entry name" value="RNA POLYMERASE SIGMA FACTOR FLIA"/>
    <property type="match status" value="1"/>
</dbReference>
<keyword evidence="7" id="KW-1185">Reference proteome</keyword>
<dbReference type="PANTHER" id="PTHR30385">
    <property type="entry name" value="SIGMA FACTOR F FLAGELLAR"/>
    <property type="match status" value="1"/>
</dbReference>
<sequence length="252" mass="29069">MDKDLLWQQFRQNKSQELRHQLVLSYLWLVKHLAGRLAVRLPACISQEDLESCGVFGLIEAVDKFDPDMGRDFESYAYARVRGAMLDEVRRANWIPRTMWHKLQLLKATREKLERKHHQAVTNEAVAREMGVSTAEINRLDNHFQRIYTLSLDEMVTASGGETLRLGDLIPDPASPDPLDKVAEDDNQRLLAQAVAAMSEKDQLVLSLYYRERLTMKEIGLVIGVTESRVCQLHSRALNRLRQKLKEMEETK</sequence>
<dbReference type="GO" id="GO:0003899">
    <property type="term" value="F:DNA-directed RNA polymerase activity"/>
    <property type="evidence" value="ECO:0007669"/>
    <property type="project" value="InterPro"/>
</dbReference>
<keyword evidence="6" id="KW-0966">Cell projection</keyword>
<dbReference type="NCBIfam" id="NF005413">
    <property type="entry name" value="PRK06986.1"/>
    <property type="match status" value="1"/>
</dbReference>
<dbReference type="Pfam" id="PF04545">
    <property type="entry name" value="Sigma70_r4"/>
    <property type="match status" value="1"/>
</dbReference>
<name>A0A1B7LBR0_9FIRM</name>
<dbReference type="InterPro" id="IPR007627">
    <property type="entry name" value="RNA_pol_sigma70_r2"/>
</dbReference>